<dbReference type="GO" id="GO:0042398">
    <property type="term" value="P:modified amino acid biosynthetic process"/>
    <property type="evidence" value="ECO:0007669"/>
    <property type="project" value="InterPro"/>
</dbReference>
<gene>
    <name evidence="4" type="ORF">LCGC14_1683710</name>
</gene>
<keyword evidence="3" id="KW-0067">ATP-binding</keyword>
<name>A0A0F9HND5_9ZZZZ</name>
<keyword evidence="2" id="KW-0547">Nucleotide-binding</keyword>
<dbReference type="GO" id="GO:0004357">
    <property type="term" value="F:glutamate-cysteine ligase activity"/>
    <property type="evidence" value="ECO:0007669"/>
    <property type="project" value="InterPro"/>
</dbReference>
<organism evidence="4">
    <name type="scientific">marine sediment metagenome</name>
    <dbReference type="NCBI Taxonomy" id="412755"/>
    <lineage>
        <taxon>unclassified sequences</taxon>
        <taxon>metagenomes</taxon>
        <taxon>ecological metagenomes</taxon>
    </lineage>
</organism>
<dbReference type="InterPro" id="IPR006336">
    <property type="entry name" value="GCS2"/>
</dbReference>
<evidence type="ECO:0008006" key="5">
    <source>
        <dbReference type="Google" id="ProtNLM"/>
    </source>
</evidence>
<evidence type="ECO:0000313" key="4">
    <source>
        <dbReference type="EMBL" id="KKM16652.1"/>
    </source>
</evidence>
<dbReference type="InterPro" id="IPR011793">
    <property type="entry name" value="YbdK"/>
</dbReference>
<dbReference type="HAMAP" id="MF_01609">
    <property type="entry name" value="Glu_cys_ligase_2"/>
    <property type="match status" value="1"/>
</dbReference>
<accession>A0A0F9HND5</accession>
<evidence type="ECO:0000256" key="2">
    <source>
        <dbReference type="ARBA" id="ARBA00022741"/>
    </source>
</evidence>
<reference evidence="4" key="1">
    <citation type="journal article" date="2015" name="Nature">
        <title>Complex archaea that bridge the gap between prokaryotes and eukaryotes.</title>
        <authorList>
            <person name="Spang A."/>
            <person name="Saw J.H."/>
            <person name="Jorgensen S.L."/>
            <person name="Zaremba-Niedzwiedzka K."/>
            <person name="Martijn J."/>
            <person name="Lind A.E."/>
            <person name="van Eijk R."/>
            <person name="Schleper C."/>
            <person name="Guy L."/>
            <person name="Ettema T.J."/>
        </authorList>
    </citation>
    <scope>NUCLEOTIDE SEQUENCE</scope>
</reference>
<dbReference type="GO" id="GO:0005524">
    <property type="term" value="F:ATP binding"/>
    <property type="evidence" value="ECO:0007669"/>
    <property type="project" value="UniProtKB-KW"/>
</dbReference>
<dbReference type="InterPro" id="IPR014746">
    <property type="entry name" value="Gln_synth/guanido_kin_cat_dom"/>
</dbReference>
<sequence length="371" mass="41058">MAAGLEFNKSLEGTVGVELELQLLDRESLDFADIAPQVLKALRPRFGERIKEEFIKCMVELNTRVCANVAEADADLRETTAALAKVLEGHGAVAYAASLHPWERGTGLNLSGNPRYERILKDLQIVGRRFITQGLHVHIGVGDAERAIRINNHMRMYLPLLLALSTSSPFYTGEVTGLYSYRTKLFEALPMAGLPDMIEGWEEFKSMTALLVSGGIIESVKDLWWDVRPHPGFGTVEVRICDLPCKHRHTLALVALIQALVASLGTTSMHPAARVQMQILRSNKWQATRYGLDGVFVNPVSATRKPIREVVGDLLDFVRPASEKLGTLGYLAGIEEILNEGTGAHRQRELYDTNGGDFHAVIQAMRAEFLS</sequence>
<dbReference type="SUPFAM" id="SSF55931">
    <property type="entry name" value="Glutamine synthetase/guanido kinase"/>
    <property type="match status" value="1"/>
</dbReference>
<dbReference type="NCBIfam" id="TIGR02050">
    <property type="entry name" value="gshA_cyan_rel"/>
    <property type="match status" value="1"/>
</dbReference>
<proteinExistence type="inferred from homology"/>
<dbReference type="PANTHER" id="PTHR36510">
    <property type="entry name" value="GLUTAMATE--CYSTEINE LIGASE 2-RELATED"/>
    <property type="match status" value="1"/>
</dbReference>
<dbReference type="EMBL" id="LAZR01014628">
    <property type="protein sequence ID" value="KKM16652.1"/>
    <property type="molecule type" value="Genomic_DNA"/>
</dbReference>
<evidence type="ECO:0000256" key="3">
    <source>
        <dbReference type="ARBA" id="ARBA00022840"/>
    </source>
</evidence>
<evidence type="ECO:0000256" key="1">
    <source>
        <dbReference type="ARBA" id="ARBA00022598"/>
    </source>
</evidence>
<dbReference type="PANTHER" id="PTHR36510:SF1">
    <property type="entry name" value="GLUTAMATE--CYSTEINE LIGASE 2-RELATED"/>
    <property type="match status" value="1"/>
</dbReference>
<protein>
    <recommendedName>
        <fullName evidence="5">Glutamate--cysteine ligase</fullName>
    </recommendedName>
</protein>
<keyword evidence="1" id="KW-0436">Ligase</keyword>
<comment type="caution">
    <text evidence="4">The sequence shown here is derived from an EMBL/GenBank/DDBJ whole genome shotgun (WGS) entry which is preliminary data.</text>
</comment>
<dbReference type="InterPro" id="IPR050141">
    <property type="entry name" value="GCL_type2/YbdK_subfam"/>
</dbReference>
<dbReference type="Pfam" id="PF04107">
    <property type="entry name" value="GCS2"/>
    <property type="match status" value="1"/>
</dbReference>
<dbReference type="Gene3D" id="3.30.590.20">
    <property type="match status" value="1"/>
</dbReference>
<dbReference type="AlphaFoldDB" id="A0A0F9HND5"/>